<reference evidence="7 9" key="3">
    <citation type="submission" date="2022-05" db="EMBL/GenBank/DDBJ databases">
        <title>Complete sequence of strain NY11312.</title>
        <authorList>
            <person name="Zhou D."/>
        </authorList>
    </citation>
    <scope>NUCLEOTIDE SEQUENCE [LARGE SCALE GENOMIC DNA]</scope>
    <source>
        <strain evidence="7 9">NY11312</strain>
    </source>
</reference>
<dbReference type="AlphaFoldDB" id="A0A2U2BI05"/>
<evidence type="ECO:0000313" key="6">
    <source>
        <dbReference type="EMBL" id="PWE13639.1"/>
    </source>
</evidence>
<dbReference type="InterPro" id="IPR000835">
    <property type="entry name" value="HTH_MarR-typ"/>
</dbReference>
<accession>A0A2U2BI05</accession>
<evidence type="ECO:0000313" key="9">
    <source>
        <dbReference type="Proteomes" id="UP001211866"/>
    </source>
</evidence>
<dbReference type="Pfam" id="PF12802">
    <property type="entry name" value="MarR_2"/>
    <property type="match status" value="1"/>
</dbReference>
<gene>
    <name evidence="6" type="ORF">DF183_10685</name>
    <name evidence="7" type="ORF">M2J83_17200</name>
</gene>
<dbReference type="InterPro" id="IPR023187">
    <property type="entry name" value="Tscrpt_reg_MarR-type_CS"/>
</dbReference>
<dbReference type="GO" id="GO:0006950">
    <property type="term" value="P:response to stress"/>
    <property type="evidence" value="ECO:0007669"/>
    <property type="project" value="TreeGrafter"/>
</dbReference>
<keyword evidence="2" id="KW-0238">DNA-binding</keyword>
<dbReference type="PRINTS" id="PR00598">
    <property type="entry name" value="HTHMARR"/>
</dbReference>
<name>A0A2U2BI05_ALCFA</name>
<dbReference type="EMBL" id="CP096916">
    <property type="protein sequence ID" value="WBM37518.1"/>
    <property type="molecule type" value="Genomic_DNA"/>
</dbReference>
<keyword evidence="9" id="KW-1185">Reference proteome</keyword>
<dbReference type="GO" id="GO:0003700">
    <property type="term" value="F:DNA-binding transcription factor activity"/>
    <property type="evidence" value="ECO:0007669"/>
    <property type="project" value="InterPro"/>
</dbReference>
<reference evidence="6 8" key="2">
    <citation type="submission" date="2018-05" db="EMBL/GenBank/DDBJ databases">
        <authorList>
            <person name="Lanie J.A."/>
            <person name="Ng W.-L."/>
            <person name="Kazmierczak K.M."/>
            <person name="Andrzejewski T.M."/>
            <person name="Davidsen T.M."/>
            <person name="Wayne K.J."/>
            <person name="Tettelin H."/>
            <person name="Glass J.I."/>
            <person name="Rusch D."/>
            <person name="Podicherti R."/>
            <person name="Tsui H.-C.T."/>
            <person name="Winkler M.E."/>
        </authorList>
    </citation>
    <scope>NUCLEOTIDE SEQUENCE [LARGE SCALE GENOMIC DNA]</scope>
    <source>
        <strain evidence="6 8">YBY</strain>
    </source>
</reference>
<dbReference type="PROSITE" id="PS50995">
    <property type="entry name" value="HTH_MARR_2"/>
    <property type="match status" value="1"/>
</dbReference>
<dbReference type="PANTHER" id="PTHR33164:SF95">
    <property type="entry name" value="TRANSCRIPTIONAL REGULATOR"/>
    <property type="match status" value="1"/>
</dbReference>
<dbReference type="EMBL" id="QEXO01000003">
    <property type="protein sequence ID" value="PWE13639.1"/>
    <property type="molecule type" value="Genomic_DNA"/>
</dbReference>
<feature type="region of interest" description="Disordered" evidence="4">
    <location>
        <begin position="1"/>
        <end position="28"/>
    </location>
</feature>
<dbReference type="InterPro" id="IPR036390">
    <property type="entry name" value="WH_DNA-bd_sf"/>
</dbReference>
<evidence type="ECO:0000313" key="7">
    <source>
        <dbReference type="EMBL" id="WBM37518.1"/>
    </source>
</evidence>
<keyword evidence="1" id="KW-0805">Transcription regulation</keyword>
<dbReference type="Proteomes" id="UP000245216">
    <property type="component" value="Unassembled WGS sequence"/>
</dbReference>
<organism evidence="6 8">
    <name type="scientific">Alcaligenes faecalis</name>
    <dbReference type="NCBI Taxonomy" id="511"/>
    <lineage>
        <taxon>Bacteria</taxon>
        <taxon>Pseudomonadati</taxon>
        <taxon>Pseudomonadota</taxon>
        <taxon>Betaproteobacteria</taxon>
        <taxon>Burkholderiales</taxon>
        <taxon>Alcaligenaceae</taxon>
        <taxon>Alcaligenes</taxon>
    </lineage>
</organism>
<dbReference type="Proteomes" id="UP001211866">
    <property type="component" value="Chromosome"/>
</dbReference>
<dbReference type="KEGG" id="afa:UZ73_14430"/>
<dbReference type="STRING" id="511.UZ73_14430"/>
<evidence type="ECO:0000259" key="5">
    <source>
        <dbReference type="PROSITE" id="PS50995"/>
    </source>
</evidence>
<dbReference type="InterPro" id="IPR039422">
    <property type="entry name" value="MarR/SlyA-like"/>
</dbReference>
<dbReference type="RefSeq" id="WP_042486265.1">
    <property type="nucleotide sequence ID" value="NZ_CAXOJJ010000010.1"/>
</dbReference>
<dbReference type="SMART" id="SM00347">
    <property type="entry name" value="HTH_MARR"/>
    <property type="match status" value="1"/>
</dbReference>
<dbReference type="InterPro" id="IPR036388">
    <property type="entry name" value="WH-like_DNA-bd_sf"/>
</dbReference>
<feature type="domain" description="HTH marR-type" evidence="5">
    <location>
        <begin position="45"/>
        <end position="173"/>
    </location>
</feature>
<dbReference type="Gene3D" id="1.10.10.10">
    <property type="entry name" value="Winged helix-like DNA-binding domain superfamily/Winged helix DNA-binding domain"/>
    <property type="match status" value="1"/>
</dbReference>
<evidence type="ECO:0000256" key="3">
    <source>
        <dbReference type="ARBA" id="ARBA00023163"/>
    </source>
</evidence>
<proteinExistence type="predicted"/>
<evidence type="ECO:0000256" key="2">
    <source>
        <dbReference type="ARBA" id="ARBA00023125"/>
    </source>
</evidence>
<dbReference type="OrthoDB" id="4549026at2"/>
<evidence type="ECO:0000256" key="4">
    <source>
        <dbReference type="SAM" id="MobiDB-lite"/>
    </source>
</evidence>
<dbReference type="SUPFAM" id="SSF46785">
    <property type="entry name" value="Winged helix' DNA-binding domain"/>
    <property type="match status" value="1"/>
</dbReference>
<evidence type="ECO:0000256" key="1">
    <source>
        <dbReference type="ARBA" id="ARBA00023015"/>
    </source>
</evidence>
<keyword evidence="3" id="KW-0804">Transcription</keyword>
<reference evidence="6 8" key="1">
    <citation type="submission" date="2018-05" db="EMBL/GenBank/DDBJ databases">
        <title>Genome Sequence of an Efficient Indole-Degrading Bacterium, Alcaligenes sp.YBY.</title>
        <authorList>
            <person name="Yang B."/>
        </authorList>
    </citation>
    <scope>NUCLEOTIDE SEQUENCE [LARGE SCALE GENOMIC DNA]</scope>
    <source>
        <strain evidence="6 8">YBY</strain>
    </source>
</reference>
<sequence>MSGLSMKNHTELKQEKGPKSGEAESLGPVKEENAELFRQKLWSRSGFLVRRLNQIHYAMFYEECKSDITPVQHGVLSVLMGSPWLDQTTIGYELGLDRTTSAEVIRRLEEKGLLGRRVNPDDRRSRQTYITEAGLAVMQGLSAGMNKAQERLLDPLTTKQRQVFMDMLTRIVEHNNQYGRAALRNM</sequence>
<feature type="compositionally biased region" description="Basic and acidic residues" evidence="4">
    <location>
        <begin position="8"/>
        <end position="22"/>
    </location>
</feature>
<dbReference type="GO" id="GO:0003677">
    <property type="term" value="F:DNA binding"/>
    <property type="evidence" value="ECO:0007669"/>
    <property type="project" value="UniProtKB-KW"/>
</dbReference>
<dbReference type="GeneID" id="29369827"/>
<protein>
    <submittedName>
        <fullName evidence="6">MarR family transcriptional regulator</fullName>
    </submittedName>
</protein>
<dbReference type="PANTHER" id="PTHR33164">
    <property type="entry name" value="TRANSCRIPTIONAL REGULATOR, MARR FAMILY"/>
    <property type="match status" value="1"/>
</dbReference>
<dbReference type="PROSITE" id="PS01117">
    <property type="entry name" value="HTH_MARR_1"/>
    <property type="match status" value="1"/>
</dbReference>
<evidence type="ECO:0000313" key="8">
    <source>
        <dbReference type="Proteomes" id="UP000245216"/>
    </source>
</evidence>